<name>A0A448XDC6_9PLAT</name>
<keyword evidence="2" id="KW-1185">Reference proteome</keyword>
<sequence>MILSLGKLRYEEKPGIDSFHYEDKFVIWSHQKLKEYCSDKPVLSSRLFRRDKSSEQECMLHEIEQNYFSLALHACKWMKLFQERKVRSAATISLHQQTSVRSSIVESCLGLCYCLLAVCKVHVLGSMIVLARLEANPASSSSVALLALPSLNPIQQPQIVPTHTDSCYDDACYSTDENLAQFDQSRKILRNPVLLLVVTRCISSGLIVNLAMMPNFCDGSDYSLHSSATTRPTQSLLLLADYTRRERICMSSIVTIYFSSSLIQALSFCFINVNSLYPWSVDEFRVLFFRGHLIIPFFSSSRLRTQTNVWKCVGIGVLSDDAGYEAGEMSGNVRSPRLNAGNCANNYSRELRTWSA</sequence>
<dbReference type="Proteomes" id="UP000784294">
    <property type="component" value="Unassembled WGS sequence"/>
</dbReference>
<protein>
    <submittedName>
        <fullName evidence="1">Uncharacterized protein</fullName>
    </submittedName>
</protein>
<reference evidence="1" key="1">
    <citation type="submission" date="2018-11" db="EMBL/GenBank/DDBJ databases">
        <authorList>
            <consortium name="Pathogen Informatics"/>
        </authorList>
    </citation>
    <scope>NUCLEOTIDE SEQUENCE</scope>
</reference>
<evidence type="ECO:0000313" key="1">
    <source>
        <dbReference type="EMBL" id="VEL34045.1"/>
    </source>
</evidence>
<dbReference type="EMBL" id="CAAALY010246885">
    <property type="protein sequence ID" value="VEL34045.1"/>
    <property type="molecule type" value="Genomic_DNA"/>
</dbReference>
<accession>A0A448XDC6</accession>
<comment type="caution">
    <text evidence="1">The sequence shown here is derived from an EMBL/GenBank/DDBJ whole genome shotgun (WGS) entry which is preliminary data.</text>
</comment>
<gene>
    <name evidence="1" type="ORF">PXEA_LOCUS27485</name>
</gene>
<evidence type="ECO:0000313" key="2">
    <source>
        <dbReference type="Proteomes" id="UP000784294"/>
    </source>
</evidence>
<organism evidence="1 2">
    <name type="scientific">Protopolystoma xenopodis</name>
    <dbReference type="NCBI Taxonomy" id="117903"/>
    <lineage>
        <taxon>Eukaryota</taxon>
        <taxon>Metazoa</taxon>
        <taxon>Spiralia</taxon>
        <taxon>Lophotrochozoa</taxon>
        <taxon>Platyhelminthes</taxon>
        <taxon>Monogenea</taxon>
        <taxon>Polyopisthocotylea</taxon>
        <taxon>Polystomatidea</taxon>
        <taxon>Polystomatidae</taxon>
        <taxon>Protopolystoma</taxon>
    </lineage>
</organism>
<proteinExistence type="predicted"/>
<dbReference type="AlphaFoldDB" id="A0A448XDC6"/>